<evidence type="ECO:0000256" key="6">
    <source>
        <dbReference type="ARBA" id="ARBA00047899"/>
    </source>
</evidence>
<dbReference type="Proteomes" id="UP001530377">
    <property type="component" value="Unassembled WGS sequence"/>
</dbReference>
<evidence type="ECO:0000256" key="3">
    <source>
        <dbReference type="ARBA" id="ARBA00022741"/>
    </source>
</evidence>
<name>A0ABD3REI6_9STRA</name>
<accession>A0ABD3REI6</accession>
<evidence type="ECO:0000313" key="10">
    <source>
        <dbReference type="Proteomes" id="UP001530377"/>
    </source>
</evidence>
<dbReference type="PANTHER" id="PTHR12209:SF0">
    <property type="entry name" value="EKC_KEOPS COMPLEX SUBUNIT TP53RK"/>
    <property type="match status" value="1"/>
</dbReference>
<evidence type="ECO:0000256" key="5">
    <source>
        <dbReference type="ARBA" id="ARBA00022840"/>
    </source>
</evidence>
<protein>
    <recommendedName>
        <fullName evidence="1">non-specific serine/threonine protein kinase</fullName>
        <ecNumber evidence="1">2.7.11.1</ecNumber>
    </recommendedName>
</protein>
<reference evidence="9 10" key="1">
    <citation type="submission" date="2024-10" db="EMBL/GenBank/DDBJ databases">
        <title>Updated reference genomes for cyclostephanoid diatoms.</title>
        <authorList>
            <person name="Roberts W.R."/>
            <person name="Alverson A.J."/>
        </authorList>
    </citation>
    <scope>NUCLEOTIDE SEQUENCE [LARGE SCALE GENOMIC DNA]</scope>
    <source>
        <strain evidence="9 10">AJA228-03</strain>
    </source>
</reference>
<dbReference type="GO" id="GO:0005524">
    <property type="term" value="F:ATP binding"/>
    <property type="evidence" value="ECO:0007669"/>
    <property type="project" value="UniProtKB-KW"/>
</dbReference>
<dbReference type="EMBL" id="JALLPB020000260">
    <property type="protein sequence ID" value="KAL3811452.1"/>
    <property type="molecule type" value="Genomic_DNA"/>
</dbReference>
<organism evidence="9 10">
    <name type="scientific">Cyclostephanos tholiformis</name>
    <dbReference type="NCBI Taxonomy" id="382380"/>
    <lineage>
        <taxon>Eukaryota</taxon>
        <taxon>Sar</taxon>
        <taxon>Stramenopiles</taxon>
        <taxon>Ochrophyta</taxon>
        <taxon>Bacillariophyta</taxon>
        <taxon>Coscinodiscophyceae</taxon>
        <taxon>Thalassiosirophycidae</taxon>
        <taxon>Stephanodiscales</taxon>
        <taxon>Stephanodiscaceae</taxon>
        <taxon>Cyclostephanos</taxon>
    </lineage>
</organism>
<dbReference type="Gene3D" id="1.10.510.10">
    <property type="entry name" value="Transferase(Phosphotransferase) domain 1"/>
    <property type="match status" value="1"/>
</dbReference>
<dbReference type="PANTHER" id="PTHR12209">
    <property type="entry name" value="NON-SPECIFIC SERINE/THREONINE PROTEIN KINASE"/>
    <property type="match status" value="1"/>
</dbReference>
<sequence length="153" mass="17126">MLSNPPWMVCTDGGSTDITEQSWKPHVVLIDFGLATSSSSTGNKTNHAADGAKKSTQHKQQHNAEEKAVDLYVLERAFLSTHPESELLVEEVLQGYRSYFENLDCTIIDDNIDVEENDLDTKSSIRNGADAVKAILNRLEQVRMRGRKRECFG</sequence>
<proteinExistence type="predicted"/>
<keyword evidence="3" id="KW-0547">Nucleotide-binding</keyword>
<comment type="catalytic activity">
    <reaction evidence="7">
        <text>L-seryl-[protein] + ATP = O-phospho-L-seryl-[protein] + ADP + H(+)</text>
        <dbReference type="Rhea" id="RHEA:17989"/>
        <dbReference type="Rhea" id="RHEA-COMP:9863"/>
        <dbReference type="Rhea" id="RHEA-COMP:11604"/>
        <dbReference type="ChEBI" id="CHEBI:15378"/>
        <dbReference type="ChEBI" id="CHEBI:29999"/>
        <dbReference type="ChEBI" id="CHEBI:30616"/>
        <dbReference type="ChEBI" id="CHEBI:83421"/>
        <dbReference type="ChEBI" id="CHEBI:456216"/>
        <dbReference type="EC" id="2.7.11.1"/>
    </reaction>
</comment>
<comment type="caution">
    <text evidence="9">The sequence shown here is derived from an EMBL/GenBank/DDBJ whole genome shotgun (WGS) entry which is preliminary data.</text>
</comment>
<dbReference type="AlphaFoldDB" id="A0ABD3REI6"/>
<evidence type="ECO:0000313" key="9">
    <source>
        <dbReference type="EMBL" id="KAL3811452.1"/>
    </source>
</evidence>
<keyword evidence="5" id="KW-0067">ATP-binding</keyword>
<keyword evidence="4" id="KW-0418">Kinase</keyword>
<evidence type="ECO:0000256" key="7">
    <source>
        <dbReference type="ARBA" id="ARBA00048679"/>
    </source>
</evidence>
<evidence type="ECO:0000256" key="1">
    <source>
        <dbReference type="ARBA" id="ARBA00012513"/>
    </source>
</evidence>
<comment type="catalytic activity">
    <reaction evidence="6">
        <text>L-threonyl-[protein] + ATP = O-phospho-L-threonyl-[protein] + ADP + H(+)</text>
        <dbReference type="Rhea" id="RHEA:46608"/>
        <dbReference type="Rhea" id="RHEA-COMP:11060"/>
        <dbReference type="Rhea" id="RHEA-COMP:11605"/>
        <dbReference type="ChEBI" id="CHEBI:15378"/>
        <dbReference type="ChEBI" id="CHEBI:30013"/>
        <dbReference type="ChEBI" id="CHEBI:30616"/>
        <dbReference type="ChEBI" id="CHEBI:61977"/>
        <dbReference type="ChEBI" id="CHEBI:456216"/>
        <dbReference type="EC" id="2.7.11.1"/>
    </reaction>
</comment>
<keyword evidence="10" id="KW-1185">Reference proteome</keyword>
<evidence type="ECO:0000256" key="2">
    <source>
        <dbReference type="ARBA" id="ARBA00022679"/>
    </source>
</evidence>
<evidence type="ECO:0000256" key="8">
    <source>
        <dbReference type="SAM" id="MobiDB-lite"/>
    </source>
</evidence>
<feature type="region of interest" description="Disordered" evidence="8">
    <location>
        <begin position="39"/>
        <end position="64"/>
    </location>
</feature>
<evidence type="ECO:0000256" key="4">
    <source>
        <dbReference type="ARBA" id="ARBA00022777"/>
    </source>
</evidence>
<keyword evidence="2" id="KW-0808">Transferase</keyword>
<dbReference type="EC" id="2.7.11.1" evidence="1"/>
<dbReference type="GO" id="GO:0004674">
    <property type="term" value="F:protein serine/threonine kinase activity"/>
    <property type="evidence" value="ECO:0007669"/>
    <property type="project" value="UniProtKB-EC"/>
</dbReference>
<gene>
    <name evidence="9" type="ORF">ACHAXA_007607</name>
</gene>